<evidence type="ECO:0000256" key="4">
    <source>
        <dbReference type="ARBA" id="ARBA00022833"/>
    </source>
</evidence>
<comment type="caution">
    <text evidence="7">The sequence shown here is derived from an EMBL/GenBank/DDBJ whole genome shotgun (WGS) entry which is preliminary data.</text>
</comment>
<sequence length="153" mass="17049">MQTLFNQITEVKLSYIPAKPDTKNRPTMTSSRQSFETLFNFWDMSQIAYRESFKVMLLNRANRVIGIMNVSEGGQAGTVADPKMILQSALLSHAASIILCHNHPSGNTRPSEADIKLTKKIKEGAGFLDINLLDHIILTPEGNYFSFADDGMI</sequence>
<keyword evidence="3" id="KW-0378">Hydrolase</keyword>
<dbReference type="InterPro" id="IPR025657">
    <property type="entry name" value="RadC_JAB"/>
</dbReference>
<evidence type="ECO:0000256" key="3">
    <source>
        <dbReference type="ARBA" id="ARBA00022801"/>
    </source>
</evidence>
<evidence type="ECO:0000256" key="5">
    <source>
        <dbReference type="ARBA" id="ARBA00023049"/>
    </source>
</evidence>
<dbReference type="GO" id="GO:0008237">
    <property type="term" value="F:metallopeptidase activity"/>
    <property type="evidence" value="ECO:0007669"/>
    <property type="project" value="UniProtKB-KW"/>
</dbReference>
<evidence type="ECO:0000256" key="2">
    <source>
        <dbReference type="ARBA" id="ARBA00022723"/>
    </source>
</evidence>
<keyword evidence="5" id="KW-0482">Metalloprotease</keyword>
<dbReference type="InterPro" id="IPR037518">
    <property type="entry name" value="MPN"/>
</dbReference>
<dbReference type="PANTHER" id="PTHR30471:SF3">
    <property type="entry name" value="UPF0758 PROTEIN YEES-RELATED"/>
    <property type="match status" value="1"/>
</dbReference>
<dbReference type="GO" id="GO:0006508">
    <property type="term" value="P:proteolysis"/>
    <property type="evidence" value="ECO:0007669"/>
    <property type="project" value="UniProtKB-KW"/>
</dbReference>
<keyword evidence="4" id="KW-0862">Zinc</keyword>
<dbReference type="PANTHER" id="PTHR30471">
    <property type="entry name" value="DNA REPAIR PROTEIN RADC"/>
    <property type="match status" value="1"/>
</dbReference>
<feature type="domain" description="MPN" evidence="6">
    <location>
        <begin position="27"/>
        <end position="153"/>
    </location>
</feature>
<protein>
    <recommendedName>
        <fullName evidence="6">MPN domain-containing protein</fullName>
    </recommendedName>
</protein>
<evidence type="ECO:0000256" key="1">
    <source>
        <dbReference type="ARBA" id="ARBA00022670"/>
    </source>
</evidence>
<dbReference type="AlphaFoldDB" id="A0A644UF71"/>
<reference evidence="7" key="1">
    <citation type="submission" date="2019-08" db="EMBL/GenBank/DDBJ databases">
        <authorList>
            <person name="Kucharzyk K."/>
            <person name="Murdoch R.W."/>
            <person name="Higgins S."/>
            <person name="Loffler F."/>
        </authorList>
    </citation>
    <scope>NUCLEOTIDE SEQUENCE</scope>
</reference>
<dbReference type="GO" id="GO:0046872">
    <property type="term" value="F:metal ion binding"/>
    <property type="evidence" value="ECO:0007669"/>
    <property type="project" value="UniProtKB-KW"/>
</dbReference>
<dbReference type="CDD" id="cd08071">
    <property type="entry name" value="MPN_DUF2466"/>
    <property type="match status" value="1"/>
</dbReference>
<name>A0A644UF71_9ZZZZ</name>
<keyword evidence="2" id="KW-0479">Metal-binding</keyword>
<proteinExistence type="predicted"/>
<dbReference type="Pfam" id="PF04002">
    <property type="entry name" value="RadC"/>
    <property type="match status" value="1"/>
</dbReference>
<evidence type="ECO:0000313" key="7">
    <source>
        <dbReference type="EMBL" id="MPL77625.1"/>
    </source>
</evidence>
<dbReference type="InterPro" id="IPR001405">
    <property type="entry name" value="UPF0758"/>
</dbReference>
<accession>A0A644UF71</accession>
<gene>
    <name evidence="7" type="ORF">SDC9_23482</name>
</gene>
<dbReference type="EMBL" id="VSSQ01000108">
    <property type="protein sequence ID" value="MPL77625.1"/>
    <property type="molecule type" value="Genomic_DNA"/>
</dbReference>
<dbReference type="PROSITE" id="PS01302">
    <property type="entry name" value="UPF0758"/>
    <property type="match status" value="1"/>
</dbReference>
<dbReference type="InterPro" id="IPR020891">
    <property type="entry name" value="UPF0758_CS"/>
</dbReference>
<dbReference type="Gene3D" id="3.40.140.10">
    <property type="entry name" value="Cytidine Deaminase, domain 2"/>
    <property type="match status" value="1"/>
</dbReference>
<keyword evidence="1" id="KW-0645">Protease</keyword>
<organism evidence="7">
    <name type="scientific">bioreactor metagenome</name>
    <dbReference type="NCBI Taxonomy" id="1076179"/>
    <lineage>
        <taxon>unclassified sequences</taxon>
        <taxon>metagenomes</taxon>
        <taxon>ecological metagenomes</taxon>
    </lineage>
</organism>
<dbReference type="PROSITE" id="PS50249">
    <property type="entry name" value="MPN"/>
    <property type="match status" value="1"/>
</dbReference>
<evidence type="ECO:0000259" key="6">
    <source>
        <dbReference type="PROSITE" id="PS50249"/>
    </source>
</evidence>